<proteinExistence type="predicted"/>
<organism evidence="1 2">
    <name type="scientific">Gordonia lacunae</name>
    <dbReference type="NCBI Taxonomy" id="417102"/>
    <lineage>
        <taxon>Bacteria</taxon>
        <taxon>Bacillati</taxon>
        <taxon>Actinomycetota</taxon>
        <taxon>Actinomycetes</taxon>
        <taxon>Mycobacteriales</taxon>
        <taxon>Gordoniaceae</taxon>
        <taxon>Gordonia</taxon>
    </lineage>
</organism>
<accession>A0A243Q440</accession>
<protein>
    <submittedName>
        <fullName evidence="1">Uncharacterized protein</fullName>
    </submittedName>
</protein>
<evidence type="ECO:0000313" key="1">
    <source>
        <dbReference type="EMBL" id="OUC76099.1"/>
    </source>
</evidence>
<dbReference type="Proteomes" id="UP000194632">
    <property type="component" value="Unassembled WGS sequence"/>
</dbReference>
<name>A0A243Q440_9ACTN</name>
<comment type="caution">
    <text evidence="1">The sequence shown here is derived from an EMBL/GenBank/DDBJ whole genome shotgun (WGS) entry which is preliminary data.</text>
</comment>
<keyword evidence="2" id="KW-1185">Reference proteome</keyword>
<sequence length="78" mass="8202">MGTYCAGAEVLDYRYQSDGTPTVCVYMGANGGYKWVSVAATDPVVRAPGQPCSGAYPVAVTRYGKAIMCVQGTWMVGP</sequence>
<reference evidence="1 2" key="1">
    <citation type="submission" date="2017-05" db="EMBL/GenBank/DDBJ databases">
        <title>Biotechnological potential of actinobacteria isolated from South African environments.</title>
        <authorList>
            <person name="Le Roes-Hill M."/>
            <person name="Prins A."/>
            <person name="Durrell K.A."/>
        </authorList>
    </citation>
    <scope>NUCLEOTIDE SEQUENCE [LARGE SCALE GENOMIC DNA]</scope>
    <source>
        <strain evidence="1">BS2</strain>
    </source>
</reference>
<dbReference type="AlphaFoldDB" id="A0A243Q440"/>
<evidence type="ECO:0000313" key="2">
    <source>
        <dbReference type="Proteomes" id="UP000194632"/>
    </source>
</evidence>
<dbReference type="OrthoDB" id="4380898at2"/>
<gene>
    <name evidence="1" type="ORF">CA982_23465</name>
</gene>
<dbReference type="EMBL" id="NGFO01000041">
    <property type="protein sequence ID" value="OUC76099.1"/>
    <property type="molecule type" value="Genomic_DNA"/>
</dbReference>